<evidence type="ECO:0000256" key="1">
    <source>
        <dbReference type="SAM" id="Coils"/>
    </source>
</evidence>
<dbReference type="InterPro" id="IPR000160">
    <property type="entry name" value="GGDEF_dom"/>
</dbReference>
<accession>A0A7Z9BY32</accession>
<proteinExistence type="predicted"/>
<dbReference type="PANTHER" id="PTHR45138:SF9">
    <property type="entry name" value="DIGUANYLATE CYCLASE DGCM-RELATED"/>
    <property type="match status" value="1"/>
</dbReference>
<dbReference type="Gene3D" id="3.30.70.270">
    <property type="match status" value="1"/>
</dbReference>
<dbReference type="PROSITE" id="PS50887">
    <property type="entry name" value="GGDEF"/>
    <property type="match status" value="1"/>
</dbReference>
<dbReference type="NCBIfam" id="TIGR00254">
    <property type="entry name" value="GGDEF"/>
    <property type="match status" value="1"/>
</dbReference>
<dbReference type="AlphaFoldDB" id="A0A7Z9BY32"/>
<keyword evidence="1" id="KW-0175">Coiled coil</keyword>
<dbReference type="Proteomes" id="UP000182190">
    <property type="component" value="Unassembled WGS sequence"/>
</dbReference>
<feature type="coiled-coil region" evidence="1">
    <location>
        <begin position="129"/>
        <end position="156"/>
    </location>
</feature>
<organism evidence="3 4">
    <name type="scientific">Planktothrix paucivesiculata PCC 9631</name>
    <dbReference type="NCBI Taxonomy" id="671071"/>
    <lineage>
        <taxon>Bacteria</taxon>
        <taxon>Bacillati</taxon>
        <taxon>Cyanobacteriota</taxon>
        <taxon>Cyanophyceae</taxon>
        <taxon>Oscillatoriophycideae</taxon>
        <taxon>Oscillatoriales</taxon>
        <taxon>Microcoleaceae</taxon>
        <taxon>Planktothrix</taxon>
    </lineage>
</organism>
<reference evidence="3" key="1">
    <citation type="submission" date="2019-10" db="EMBL/GenBank/DDBJ databases">
        <authorList>
            <consortium name="Genoscope - CEA"/>
            <person name="William W."/>
        </authorList>
    </citation>
    <scope>NUCLEOTIDE SEQUENCE [LARGE SCALE GENOMIC DNA]</scope>
    <source>
        <strain evidence="3">BBR_PRJEB10994</strain>
    </source>
</reference>
<dbReference type="RefSeq" id="WP_197046378.1">
    <property type="nucleotide sequence ID" value="NZ_LR735018.1"/>
</dbReference>
<dbReference type="GO" id="GO:0052621">
    <property type="term" value="F:diguanylate cyclase activity"/>
    <property type="evidence" value="ECO:0007669"/>
    <property type="project" value="TreeGrafter"/>
</dbReference>
<dbReference type="CDD" id="cd01949">
    <property type="entry name" value="GGDEF"/>
    <property type="match status" value="1"/>
</dbReference>
<evidence type="ECO:0000313" key="4">
    <source>
        <dbReference type="Proteomes" id="UP000182190"/>
    </source>
</evidence>
<dbReference type="SUPFAM" id="SSF55073">
    <property type="entry name" value="Nucleotide cyclase"/>
    <property type="match status" value="1"/>
</dbReference>
<dbReference type="GO" id="GO:1902201">
    <property type="term" value="P:negative regulation of bacterial-type flagellum-dependent cell motility"/>
    <property type="evidence" value="ECO:0007669"/>
    <property type="project" value="TreeGrafter"/>
</dbReference>
<sequence length="329" mass="37528">MNHRLLKPYIIIVIEETNSFNFTAFVNLLNQLNLNFVISPDPESAIFHAEYSNPDLILIPCDPNKANPQETHQKLKQAKFTQNVPLLWMNHYSAINNSNLPSLATTMNTLNPLINLSNLEDKPLPDTTINTLKKQLKVQQELLIKLQAENQQLKRLASLDDLTQVANRRQFYTYLQEQWQSCEGDYLSMILCDVDYFKFYNDTYGHLAGDYCLQRIANAIETAVKRVRKTETYLVARYGGEEFAVILPRVDIESAEKIAQEIQIQIRSLQIHHDSSPISSFVTNSSGVACAIPGDQDYLQELISTADKAMYKAKFQGRDQVQVAPKTIK</sequence>
<dbReference type="EMBL" id="CZCS02000217">
    <property type="protein sequence ID" value="VXD23531.1"/>
    <property type="molecule type" value="Genomic_DNA"/>
</dbReference>
<comment type="caution">
    <text evidence="3">The sequence shown here is derived from an EMBL/GenBank/DDBJ whole genome shotgun (WGS) entry which is preliminary data.</text>
</comment>
<dbReference type="GO" id="GO:0043709">
    <property type="term" value="P:cell adhesion involved in single-species biofilm formation"/>
    <property type="evidence" value="ECO:0007669"/>
    <property type="project" value="TreeGrafter"/>
</dbReference>
<dbReference type="InterPro" id="IPR050469">
    <property type="entry name" value="Diguanylate_Cyclase"/>
</dbReference>
<dbReference type="InterPro" id="IPR029787">
    <property type="entry name" value="Nucleotide_cyclase"/>
</dbReference>
<dbReference type="FunFam" id="3.30.70.270:FF:000001">
    <property type="entry name" value="Diguanylate cyclase domain protein"/>
    <property type="match status" value="1"/>
</dbReference>
<dbReference type="PANTHER" id="PTHR45138">
    <property type="entry name" value="REGULATORY COMPONENTS OF SENSORY TRANSDUCTION SYSTEM"/>
    <property type="match status" value="1"/>
</dbReference>
<dbReference type="SMART" id="SM00267">
    <property type="entry name" value="GGDEF"/>
    <property type="match status" value="1"/>
</dbReference>
<evidence type="ECO:0000313" key="3">
    <source>
        <dbReference type="EMBL" id="VXD23531.1"/>
    </source>
</evidence>
<gene>
    <name evidence="3" type="ORF">PL9631_740020</name>
</gene>
<dbReference type="InterPro" id="IPR043128">
    <property type="entry name" value="Rev_trsase/Diguanyl_cyclase"/>
</dbReference>
<dbReference type="GO" id="GO:0005886">
    <property type="term" value="C:plasma membrane"/>
    <property type="evidence" value="ECO:0007669"/>
    <property type="project" value="TreeGrafter"/>
</dbReference>
<protein>
    <submittedName>
        <fullName evidence="3">Diguanylate cyclase (GGDEF domain) (Modular protein)</fullName>
    </submittedName>
</protein>
<keyword evidence="4" id="KW-1185">Reference proteome</keyword>
<evidence type="ECO:0000259" key="2">
    <source>
        <dbReference type="PROSITE" id="PS50887"/>
    </source>
</evidence>
<dbReference type="Pfam" id="PF00990">
    <property type="entry name" value="GGDEF"/>
    <property type="match status" value="1"/>
</dbReference>
<name>A0A7Z9BY32_9CYAN</name>
<feature type="domain" description="GGDEF" evidence="2">
    <location>
        <begin position="185"/>
        <end position="326"/>
    </location>
</feature>